<reference evidence="2 3" key="1">
    <citation type="submission" date="2020-08" db="EMBL/GenBank/DDBJ databases">
        <title>Genomic Encyclopedia of Type Strains, Phase IV (KMG-IV): sequencing the most valuable type-strain genomes for metagenomic binning, comparative biology and taxonomic classification.</title>
        <authorList>
            <person name="Goeker M."/>
        </authorList>
    </citation>
    <scope>NUCLEOTIDE SEQUENCE [LARGE SCALE GENOMIC DNA]</scope>
    <source>
        <strain evidence="2 3">DSM 7465</strain>
    </source>
</reference>
<name>A0A840HQD9_9SPHN</name>
<accession>A0A840HQD9</accession>
<feature type="domain" description="PilZ" evidence="1">
    <location>
        <begin position="16"/>
        <end position="94"/>
    </location>
</feature>
<evidence type="ECO:0000259" key="1">
    <source>
        <dbReference type="Pfam" id="PF07238"/>
    </source>
</evidence>
<feature type="domain" description="PilZ" evidence="1">
    <location>
        <begin position="112"/>
        <end position="190"/>
    </location>
</feature>
<evidence type="ECO:0000313" key="3">
    <source>
        <dbReference type="Proteomes" id="UP000575068"/>
    </source>
</evidence>
<dbReference type="AlphaFoldDB" id="A0A840HQD9"/>
<sequence>MTDQHALEGQVAGDEHRRCDRQVVTVRWVAKITGDKGQELCLIRNISAGGVMANVYSAHAVGEHIALEIRSGQRLEGEIVWARDGCIGVHFGNLVNVDDMLKSSSVDNRGLRTRAPRIEVYGQAHIQVGNRICSVDLCDLSQGGVKVTLPEPIESGKEVVVSISGLEDRKSLIRWQKDGRAGLSFIRPISFDLLVEWLSAQLNADGLADEAL</sequence>
<dbReference type="Gene3D" id="2.40.10.220">
    <property type="entry name" value="predicted glycosyltransferase like domains"/>
    <property type="match status" value="1"/>
</dbReference>
<protein>
    <recommendedName>
        <fullName evidence="1">PilZ domain-containing protein</fullName>
    </recommendedName>
</protein>
<dbReference type="SUPFAM" id="SSF141371">
    <property type="entry name" value="PilZ domain-like"/>
    <property type="match status" value="2"/>
</dbReference>
<evidence type="ECO:0000313" key="2">
    <source>
        <dbReference type="EMBL" id="MBB4640145.1"/>
    </source>
</evidence>
<dbReference type="InterPro" id="IPR009875">
    <property type="entry name" value="PilZ_domain"/>
</dbReference>
<dbReference type="Proteomes" id="UP000575068">
    <property type="component" value="Unassembled WGS sequence"/>
</dbReference>
<dbReference type="RefSeq" id="WP_184473975.1">
    <property type="nucleotide sequence ID" value="NZ_JACHOV010000001.1"/>
</dbReference>
<dbReference type="Pfam" id="PF07238">
    <property type="entry name" value="PilZ"/>
    <property type="match status" value="2"/>
</dbReference>
<organism evidence="2 3">
    <name type="scientific">Rhizorhapis suberifaciens</name>
    <name type="common">corky root of lettuce</name>
    <dbReference type="NCBI Taxonomy" id="13656"/>
    <lineage>
        <taxon>Bacteria</taxon>
        <taxon>Pseudomonadati</taxon>
        <taxon>Pseudomonadota</taxon>
        <taxon>Alphaproteobacteria</taxon>
        <taxon>Sphingomonadales</taxon>
        <taxon>Sphingomonadaceae</taxon>
        <taxon>Rhizorhapis</taxon>
    </lineage>
</organism>
<proteinExistence type="predicted"/>
<comment type="caution">
    <text evidence="2">The sequence shown here is derived from an EMBL/GenBank/DDBJ whole genome shotgun (WGS) entry which is preliminary data.</text>
</comment>
<gene>
    <name evidence="2" type="ORF">HNQ99_000425</name>
</gene>
<dbReference type="GO" id="GO:0035438">
    <property type="term" value="F:cyclic-di-GMP binding"/>
    <property type="evidence" value="ECO:0007669"/>
    <property type="project" value="InterPro"/>
</dbReference>
<dbReference type="EMBL" id="JACHOV010000001">
    <property type="protein sequence ID" value="MBB4640145.1"/>
    <property type="molecule type" value="Genomic_DNA"/>
</dbReference>
<keyword evidence="3" id="KW-1185">Reference proteome</keyword>